<proteinExistence type="predicted"/>
<reference evidence="1 2" key="1">
    <citation type="submission" date="2024-06" db="EMBL/GenBank/DDBJ databases">
        <title>The Natural Products Discovery Center: Release of the First 8490 Sequenced Strains for Exploring Actinobacteria Biosynthetic Diversity.</title>
        <authorList>
            <person name="Kalkreuter E."/>
            <person name="Kautsar S.A."/>
            <person name="Yang D."/>
            <person name="Bader C.D."/>
            <person name="Teijaro C.N."/>
            <person name="Fluegel L."/>
            <person name="Davis C.M."/>
            <person name="Simpson J.R."/>
            <person name="Lauterbach L."/>
            <person name="Steele A.D."/>
            <person name="Gui C."/>
            <person name="Meng S."/>
            <person name="Li G."/>
            <person name="Viehrig K."/>
            <person name="Ye F."/>
            <person name="Su P."/>
            <person name="Kiefer A.F."/>
            <person name="Nichols A."/>
            <person name="Cepeda A.J."/>
            <person name="Yan W."/>
            <person name="Fan B."/>
            <person name="Jiang Y."/>
            <person name="Adhikari A."/>
            <person name="Zheng C.-J."/>
            <person name="Schuster L."/>
            <person name="Cowan T.M."/>
            <person name="Smanski M.J."/>
            <person name="Chevrette M.G."/>
            <person name="De Carvalho L.P.S."/>
            <person name="Shen B."/>
        </authorList>
    </citation>
    <scope>NUCLEOTIDE SEQUENCE [LARGE SCALE GENOMIC DNA]</scope>
    <source>
        <strain evidence="1 2">NPDC000234</strain>
    </source>
</reference>
<evidence type="ECO:0000313" key="2">
    <source>
        <dbReference type="Proteomes" id="UP001474181"/>
    </source>
</evidence>
<dbReference type="InterPro" id="IPR016181">
    <property type="entry name" value="Acyl_CoA_acyltransferase"/>
</dbReference>
<feature type="non-terminal residue" evidence="1">
    <location>
        <position position="126"/>
    </location>
</feature>
<dbReference type="SUPFAM" id="SSF55729">
    <property type="entry name" value="Acyl-CoA N-acyltransferases (Nat)"/>
    <property type="match status" value="1"/>
</dbReference>
<sequence length="126" mass="13639">MYLDGSKPGSVAEEAVPDILALLGDRSTLERRAPAFRIEEARSRADMAAYRRLRRDVFVYEQRLFAGHDVDDRDADPRTVVLVAKDPDGTVVGGVRLGPVADGPDIGWWTGGRLVVAPGARGPQGI</sequence>
<name>A0ABV1XBI6_9ACTN</name>
<evidence type="ECO:0000313" key="1">
    <source>
        <dbReference type="EMBL" id="MER7186361.1"/>
    </source>
</evidence>
<accession>A0ABV1XBI6</accession>
<dbReference type="EMBL" id="JBEPEK010000579">
    <property type="protein sequence ID" value="MER7186361.1"/>
    <property type="molecule type" value="Genomic_DNA"/>
</dbReference>
<dbReference type="Gene3D" id="3.40.630.30">
    <property type="match status" value="1"/>
</dbReference>
<dbReference type="Proteomes" id="UP001474181">
    <property type="component" value="Unassembled WGS sequence"/>
</dbReference>
<organism evidence="1 2">
    <name type="scientific">Streptomyces hyaluromycini</name>
    <dbReference type="NCBI Taxonomy" id="1377993"/>
    <lineage>
        <taxon>Bacteria</taxon>
        <taxon>Bacillati</taxon>
        <taxon>Actinomycetota</taxon>
        <taxon>Actinomycetes</taxon>
        <taxon>Kitasatosporales</taxon>
        <taxon>Streptomycetaceae</taxon>
        <taxon>Streptomyces</taxon>
    </lineage>
</organism>
<comment type="caution">
    <text evidence="1">The sequence shown here is derived from an EMBL/GenBank/DDBJ whole genome shotgun (WGS) entry which is preliminary data.</text>
</comment>
<protein>
    <submittedName>
        <fullName evidence="1">AIR synthase</fullName>
    </submittedName>
</protein>
<keyword evidence="2" id="KW-1185">Reference proteome</keyword>
<gene>
    <name evidence="1" type="ORF">ABT404_44050</name>
</gene>